<dbReference type="PATRIC" id="fig|1069083.5.peg.379"/>
<comment type="caution">
    <text evidence="2">The sequence shown here is derived from an EMBL/GenBank/DDBJ whole genome shotgun (WGS) entry which is preliminary data.</text>
</comment>
<accession>N6VZJ9</accession>
<evidence type="ECO:0000313" key="2">
    <source>
        <dbReference type="EMBL" id="ENN96532.1"/>
    </source>
</evidence>
<gene>
    <name evidence="2" type="ORF">J422_01925</name>
</gene>
<dbReference type="EMBL" id="APMM01000013">
    <property type="protein sequence ID" value="ENN96532.1"/>
    <property type="molecule type" value="Genomic_DNA"/>
</dbReference>
<evidence type="ECO:0000256" key="1">
    <source>
        <dbReference type="SAM" id="Phobius"/>
    </source>
</evidence>
<keyword evidence="1" id="KW-0812">Transmembrane</keyword>
<protein>
    <submittedName>
        <fullName evidence="2">Uncharacterized protein</fullName>
    </submittedName>
</protein>
<name>N6VZJ9_9EURY</name>
<dbReference type="OrthoDB" id="65554at2157"/>
<dbReference type="Proteomes" id="UP000053695">
    <property type="component" value="Unassembled WGS sequence"/>
</dbReference>
<keyword evidence="1" id="KW-0472">Membrane</keyword>
<dbReference type="AlphaFoldDB" id="N6VZJ9"/>
<reference evidence="2 3" key="1">
    <citation type="journal article" date="2013" name="Genome Announc.">
        <title>Draft Genome Sequence of a Highly Flagellated, Fast-Swimming Archaeon, Methanocaldococcus villosus Strain KIN24-T80 (DSM 22612).</title>
        <authorList>
            <person name="Thennarasu S."/>
            <person name="Polireddy D."/>
            <person name="Antony A."/>
            <person name="Yada M.R."/>
            <person name="Algarawi S."/>
            <person name="Sivakumar N."/>
        </authorList>
    </citation>
    <scope>NUCLEOTIDE SEQUENCE [LARGE SCALE GENOMIC DNA]</scope>
    <source>
        <strain evidence="2 3">KIN24-T80</strain>
    </source>
</reference>
<sequence>MIFDYDLIIATIILIVGLGMWSVSLVEHNNVYLDAVKNEYKIDKGLSTMETLIKSGVLQDFVILYSFNDTEIKRKAIMLLNNSIPLDSYRLEINNETIIEKNFNSSNTYIIATLILNRSEGWYIIYGNDTYIDILDKRFPDYMIAKEYAEKQLNYPILMPVYYSKNISSVIVKLYIK</sequence>
<dbReference type="STRING" id="1069083.GCA_000371805_00233"/>
<proteinExistence type="predicted"/>
<evidence type="ECO:0000313" key="3">
    <source>
        <dbReference type="Proteomes" id="UP000053695"/>
    </source>
</evidence>
<keyword evidence="1" id="KW-1133">Transmembrane helix</keyword>
<feature type="transmembrane region" description="Helical" evidence="1">
    <location>
        <begin position="7"/>
        <end position="26"/>
    </location>
</feature>
<keyword evidence="3" id="KW-1185">Reference proteome</keyword>
<organism evidence="2 3">
    <name type="scientific">Methanocaldococcus villosus KIN24-T80</name>
    <dbReference type="NCBI Taxonomy" id="1069083"/>
    <lineage>
        <taxon>Archaea</taxon>
        <taxon>Methanobacteriati</taxon>
        <taxon>Methanobacteriota</taxon>
        <taxon>Methanomada group</taxon>
        <taxon>Methanococci</taxon>
        <taxon>Methanococcales</taxon>
        <taxon>Methanocaldococcaceae</taxon>
        <taxon>Methanocaldococcus</taxon>
    </lineage>
</organism>
<dbReference type="RefSeq" id="WP_004590145.1">
    <property type="nucleotide sequence ID" value="NZ_APMM01000013.1"/>
</dbReference>